<organism evidence="2 3">
    <name type="scientific">Ramazzottius varieornatus</name>
    <name type="common">Water bear</name>
    <name type="synonym">Tardigrade</name>
    <dbReference type="NCBI Taxonomy" id="947166"/>
    <lineage>
        <taxon>Eukaryota</taxon>
        <taxon>Metazoa</taxon>
        <taxon>Ecdysozoa</taxon>
        <taxon>Tardigrada</taxon>
        <taxon>Eutardigrada</taxon>
        <taxon>Parachela</taxon>
        <taxon>Hypsibioidea</taxon>
        <taxon>Ramazzottiidae</taxon>
        <taxon>Ramazzottius</taxon>
    </lineage>
</organism>
<dbReference type="AlphaFoldDB" id="A0A1D1UGW4"/>
<evidence type="ECO:0000256" key="1">
    <source>
        <dbReference type="SAM" id="Phobius"/>
    </source>
</evidence>
<protein>
    <submittedName>
        <fullName evidence="2">Uncharacterized protein</fullName>
    </submittedName>
</protein>
<evidence type="ECO:0000313" key="3">
    <source>
        <dbReference type="Proteomes" id="UP000186922"/>
    </source>
</evidence>
<name>A0A1D1UGW4_RAMVA</name>
<keyword evidence="1" id="KW-0472">Membrane</keyword>
<comment type="caution">
    <text evidence="2">The sequence shown here is derived from an EMBL/GenBank/DDBJ whole genome shotgun (WGS) entry which is preliminary data.</text>
</comment>
<proteinExistence type="predicted"/>
<sequence length="75" mass="9017">MLVYLHFWYIPLLNYDAKARRNPGEYCDTIRGTFWYEQLAIIITAFITSFLVYSSYTLLAFTAQYCWRNQTNSLR</sequence>
<gene>
    <name evidence="2" type="primary">RvY_01583-1</name>
    <name evidence="2" type="synonym">RvY_01583.1</name>
    <name evidence="2" type="ORF">RvY_01583</name>
</gene>
<reference evidence="2 3" key="1">
    <citation type="journal article" date="2016" name="Nat. Commun.">
        <title>Extremotolerant tardigrade genome and improved radiotolerance of human cultured cells by tardigrade-unique protein.</title>
        <authorList>
            <person name="Hashimoto T."/>
            <person name="Horikawa D.D."/>
            <person name="Saito Y."/>
            <person name="Kuwahara H."/>
            <person name="Kozuka-Hata H."/>
            <person name="Shin-I T."/>
            <person name="Minakuchi Y."/>
            <person name="Ohishi K."/>
            <person name="Motoyama A."/>
            <person name="Aizu T."/>
            <person name="Enomoto A."/>
            <person name="Kondo K."/>
            <person name="Tanaka S."/>
            <person name="Hara Y."/>
            <person name="Koshikawa S."/>
            <person name="Sagara H."/>
            <person name="Miura T."/>
            <person name="Yokobori S."/>
            <person name="Miyagawa K."/>
            <person name="Suzuki Y."/>
            <person name="Kubo T."/>
            <person name="Oyama M."/>
            <person name="Kohara Y."/>
            <person name="Fujiyama A."/>
            <person name="Arakawa K."/>
            <person name="Katayama T."/>
            <person name="Toyoda A."/>
            <person name="Kunieda T."/>
        </authorList>
    </citation>
    <scope>NUCLEOTIDE SEQUENCE [LARGE SCALE GENOMIC DNA]</scope>
    <source>
        <strain evidence="2 3">YOKOZUNA-1</strain>
    </source>
</reference>
<keyword evidence="1" id="KW-1133">Transmembrane helix</keyword>
<evidence type="ECO:0000313" key="2">
    <source>
        <dbReference type="EMBL" id="GAU88979.1"/>
    </source>
</evidence>
<dbReference type="Proteomes" id="UP000186922">
    <property type="component" value="Unassembled WGS sequence"/>
</dbReference>
<feature type="transmembrane region" description="Helical" evidence="1">
    <location>
        <begin position="39"/>
        <end position="67"/>
    </location>
</feature>
<accession>A0A1D1UGW4</accession>
<dbReference type="EMBL" id="BDGG01000001">
    <property type="protein sequence ID" value="GAU88979.1"/>
    <property type="molecule type" value="Genomic_DNA"/>
</dbReference>
<keyword evidence="1" id="KW-0812">Transmembrane</keyword>
<keyword evidence="3" id="KW-1185">Reference proteome</keyword>